<evidence type="ECO:0000313" key="2">
    <source>
        <dbReference type="EMBL" id="QSG11328.1"/>
    </source>
</evidence>
<gene>
    <name evidence="2" type="ORF">HSBGL_0898</name>
</gene>
<sequence length="84" mass="9724">MVCPHLAYRREAGEKAFDHKRAYCTVMAAFCSPMRADICNDRFEFDHEAHCEVFQKHAAGEYDDGETTRAREVASVRRHSSERD</sequence>
<reference evidence="2" key="1">
    <citation type="submission" date="2020-11" db="EMBL/GenBank/DDBJ databases">
        <title>Carbohydrate-dependent, anaerobic sulfur respiration: A novel catabolism in halophilic archaea.</title>
        <authorList>
            <person name="Sorokin D.Y."/>
            <person name="Messina E."/>
            <person name="Smedile F."/>
            <person name="La Cono V."/>
            <person name="Hallsworth J.E."/>
            <person name="Yakimov M.M."/>
        </authorList>
    </citation>
    <scope>NUCLEOTIDE SEQUENCE</scope>
    <source>
        <strain evidence="2">HSR-Bgl</strain>
    </source>
</reference>
<feature type="region of interest" description="Disordered" evidence="1">
    <location>
        <begin position="63"/>
        <end position="84"/>
    </location>
</feature>
<name>A0A897NFI8_9EURY</name>
<protein>
    <submittedName>
        <fullName evidence="2">Uncharacterized protein</fullName>
    </submittedName>
</protein>
<accession>A0A897NFI8</accession>
<evidence type="ECO:0000313" key="3">
    <source>
        <dbReference type="Proteomes" id="UP000663305"/>
    </source>
</evidence>
<dbReference type="RefSeq" id="WP_229125841.1">
    <property type="nucleotide sequence ID" value="NZ_CP064789.1"/>
</dbReference>
<organism evidence="2 3">
    <name type="scientific">Halapricum desulfuricans</name>
    <dbReference type="NCBI Taxonomy" id="2841257"/>
    <lineage>
        <taxon>Archaea</taxon>
        <taxon>Methanobacteriati</taxon>
        <taxon>Methanobacteriota</taxon>
        <taxon>Stenosarchaea group</taxon>
        <taxon>Halobacteria</taxon>
        <taxon>Halobacteriales</taxon>
        <taxon>Haloarculaceae</taxon>
        <taxon>Halapricum</taxon>
    </lineage>
</organism>
<proteinExistence type="predicted"/>
<dbReference type="EMBL" id="CP064789">
    <property type="protein sequence ID" value="QSG11328.1"/>
    <property type="molecule type" value="Genomic_DNA"/>
</dbReference>
<dbReference type="AlphaFoldDB" id="A0A897NFI8"/>
<evidence type="ECO:0000256" key="1">
    <source>
        <dbReference type="SAM" id="MobiDB-lite"/>
    </source>
</evidence>
<dbReference type="Proteomes" id="UP000663305">
    <property type="component" value="Chromosome"/>
</dbReference>
<dbReference type="GeneID" id="68860425"/>